<accession>A0A1C7PDJ8</accession>
<dbReference type="InterPro" id="IPR010415">
    <property type="entry name" value="LpxI_C"/>
</dbReference>
<dbReference type="EMBL" id="LT629973">
    <property type="protein sequence ID" value="SEH79785.1"/>
    <property type="molecule type" value="Genomic_DNA"/>
</dbReference>
<evidence type="ECO:0000259" key="2">
    <source>
        <dbReference type="Pfam" id="PF17930"/>
    </source>
</evidence>
<dbReference type="PANTHER" id="PTHR39962:SF1">
    <property type="entry name" value="LPXI FAMILY PROTEIN"/>
    <property type="match status" value="1"/>
</dbReference>
<gene>
    <name evidence="3" type="ORF">PYTT_0825</name>
</gene>
<dbReference type="InterPro" id="IPR041255">
    <property type="entry name" value="LpxI_N"/>
</dbReference>
<dbReference type="Gene3D" id="3.40.140.80">
    <property type="match status" value="1"/>
</dbReference>
<dbReference type="RefSeq" id="WP_067773581.1">
    <property type="nucleotide sequence ID" value="NZ_LIGX01000013.1"/>
</dbReference>
<dbReference type="STRING" id="1679444.PYTT_0825"/>
<reference evidence="4" key="1">
    <citation type="submission" date="2016-09" db="EMBL/GenBank/DDBJ databases">
        <authorList>
            <person name="Koehorst J."/>
        </authorList>
    </citation>
    <scope>NUCLEOTIDE SEQUENCE [LARGE SCALE GENOMIC DNA]</scope>
</reference>
<feature type="domain" description="LpxI N-terminal" evidence="2">
    <location>
        <begin position="8"/>
        <end position="136"/>
    </location>
</feature>
<dbReference type="Pfam" id="PF06230">
    <property type="entry name" value="LpxI_C"/>
    <property type="match status" value="1"/>
</dbReference>
<dbReference type="AlphaFoldDB" id="A0A1C7PDJ8"/>
<evidence type="ECO:0000313" key="3">
    <source>
        <dbReference type="EMBL" id="SEH79785.1"/>
    </source>
</evidence>
<name>A0A1C7PDJ8_9BACT</name>
<dbReference type="Pfam" id="PF17930">
    <property type="entry name" value="LpxI_N"/>
    <property type="match status" value="1"/>
</dbReference>
<dbReference type="Proteomes" id="UP000176204">
    <property type="component" value="Chromosome I"/>
</dbReference>
<dbReference type="InterPro" id="IPR043167">
    <property type="entry name" value="LpxI_C_sf"/>
</dbReference>
<proteinExistence type="predicted"/>
<organism evidence="3 4">
    <name type="scientific">Akkermansia glycaniphila</name>
    <dbReference type="NCBI Taxonomy" id="1679444"/>
    <lineage>
        <taxon>Bacteria</taxon>
        <taxon>Pseudomonadati</taxon>
        <taxon>Verrucomicrobiota</taxon>
        <taxon>Verrucomicrobiia</taxon>
        <taxon>Verrucomicrobiales</taxon>
        <taxon>Akkermansiaceae</taxon>
        <taxon>Akkermansia</taxon>
    </lineage>
</organism>
<dbReference type="PANTHER" id="PTHR39962">
    <property type="entry name" value="BLL4848 PROTEIN"/>
    <property type="match status" value="1"/>
</dbReference>
<evidence type="ECO:0000259" key="1">
    <source>
        <dbReference type="Pfam" id="PF06230"/>
    </source>
</evidence>
<evidence type="ECO:0000313" key="4">
    <source>
        <dbReference type="Proteomes" id="UP000176204"/>
    </source>
</evidence>
<dbReference type="OrthoDB" id="9789836at2"/>
<feature type="domain" description="LpxI C-terminal" evidence="1">
    <location>
        <begin position="141"/>
        <end position="269"/>
    </location>
</feature>
<protein>
    <recommendedName>
        <fullName evidence="5">DUF1009 domain-containing protein</fullName>
    </recommendedName>
</protein>
<keyword evidence="4" id="KW-1185">Reference proteome</keyword>
<dbReference type="KEGG" id="agl:PYTT_0825"/>
<sequence>MSEQRTILGIVAGSGAYPETLIRAARRMQPGLTICGVGFRGETGETLAELCDSFEWFRVGQLVKPLRFLLKNGVRECVMTGQIAPKNLFNLRPDLRALILLSRLKRRNAETIFGMVADEAAREGITVLPANTYMDDHIPQSGHIAGPQPDKRQLEDAAYGISIAKEVSRLDIGQSVIVRHGTVLAVEGYEGTNECIKRGAALGRGKHVTLAKVSKPSHDMRFDIPCVGEHTLLTCIEAGVEQIVIEAHNTILLQENRVAELCKKHKITLHAM</sequence>
<dbReference type="InterPro" id="IPR053174">
    <property type="entry name" value="LpxI"/>
</dbReference>
<dbReference type="Gene3D" id="3.40.50.20">
    <property type="match status" value="1"/>
</dbReference>
<evidence type="ECO:0008006" key="5">
    <source>
        <dbReference type="Google" id="ProtNLM"/>
    </source>
</evidence>